<sequence length="178" mass="19923">MKRARPDDSRTSASQNHLVFRTHLVKALVAVTEPDQPARRAPDVPSLQGSSSPYSPSHSLGKMPRRKRRCFQCAQDGVKMASGRTRETTSGCHLCNVHLHAGLSTCVWHGRTQTIKRERTTYYIDGAHTKESLEACTKWFKQKADIEKLNYGGSVVRILIFNTTGDRDVGLFLSLLKV</sequence>
<gene>
    <name evidence="5" type="ORF">RRG08_003930</name>
</gene>
<keyword evidence="2" id="KW-0547">Nucleotide-binding</keyword>
<dbReference type="EMBL" id="JAWDGP010007655">
    <property type="protein sequence ID" value="KAK3709625.1"/>
    <property type="molecule type" value="Genomic_DNA"/>
</dbReference>
<evidence type="ECO:0000313" key="5">
    <source>
        <dbReference type="EMBL" id="KAK3709625.1"/>
    </source>
</evidence>
<dbReference type="GO" id="GO:0005524">
    <property type="term" value="F:ATP binding"/>
    <property type="evidence" value="ECO:0007669"/>
    <property type="project" value="UniProtKB-KW"/>
</dbReference>
<feature type="region of interest" description="Disordered" evidence="4">
    <location>
        <begin position="31"/>
        <end position="63"/>
    </location>
</feature>
<dbReference type="GO" id="GO:0005739">
    <property type="term" value="C:mitochondrion"/>
    <property type="evidence" value="ECO:0007669"/>
    <property type="project" value="TreeGrafter"/>
</dbReference>
<dbReference type="PANTHER" id="PTHR11136:SF5">
    <property type="entry name" value="FOLYLPOLYGLUTAMATE SYNTHASE, MITOCHONDRIAL"/>
    <property type="match status" value="1"/>
</dbReference>
<dbReference type="Proteomes" id="UP001283361">
    <property type="component" value="Unassembled WGS sequence"/>
</dbReference>
<protein>
    <recommendedName>
        <fullName evidence="7">Folylpolyglutamate synthase</fullName>
    </recommendedName>
</protein>
<keyword evidence="6" id="KW-1185">Reference proteome</keyword>
<dbReference type="SUPFAM" id="SSF53244">
    <property type="entry name" value="MurD-like peptide ligases, peptide-binding domain"/>
    <property type="match status" value="1"/>
</dbReference>
<keyword evidence="1" id="KW-0436">Ligase</keyword>
<evidence type="ECO:0000256" key="1">
    <source>
        <dbReference type="ARBA" id="ARBA00022598"/>
    </source>
</evidence>
<evidence type="ECO:0008006" key="7">
    <source>
        <dbReference type="Google" id="ProtNLM"/>
    </source>
</evidence>
<dbReference type="InterPro" id="IPR001645">
    <property type="entry name" value="Folylpolyglutamate_synth"/>
</dbReference>
<dbReference type="PANTHER" id="PTHR11136">
    <property type="entry name" value="FOLYLPOLYGLUTAMATE SYNTHASE-RELATED"/>
    <property type="match status" value="1"/>
</dbReference>
<keyword evidence="3" id="KW-0067">ATP-binding</keyword>
<organism evidence="5 6">
    <name type="scientific">Elysia crispata</name>
    <name type="common">lettuce slug</name>
    <dbReference type="NCBI Taxonomy" id="231223"/>
    <lineage>
        <taxon>Eukaryota</taxon>
        <taxon>Metazoa</taxon>
        <taxon>Spiralia</taxon>
        <taxon>Lophotrochozoa</taxon>
        <taxon>Mollusca</taxon>
        <taxon>Gastropoda</taxon>
        <taxon>Heterobranchia</taxon>
        <taxon>Euthyneura</taxon>
        <taxon>Panpulmonata</taxon>
        <taxon>Sacoglossa</taxon>
        <taxon>Placobranchoidea</taxon>
        <taxon>Plakobranchidae</taxon>
        <taxon>Elysia</taxon>
    </lineage>
</organism>
<proteinExistence type="predicted"/>
<comment type="caution">
    <text evidence="5">The sequence shown here is derived from an EMBL/GenBank/DDBJ whole genome shotgun (WGS) entry which is preliminary data.</text>
</comment>
<feature type="compositionally biased region" description="Low complexity" evidence="4">
    <location>
        <begin position="45"/>
        <end position="59"/>
    </location>
</feature>
<accession>A0AAE0XT08</accession>
<dbReference type="Gene3D" id="3.90.190.20">
    <property type="entry name" value="Mur ligase, C-terminal domain"/>
    <property type="match status" value="1"/>
</dbReference>
<evidence type="ECO:0000256" key="2">
    <source>
        <dbReference type="ARBA" id="ARBA00022741"/>
    </source>
</evidence>
<dbReference type="GO" id="GO:0005829">
    <property type="term" value="C:cytosol"/>
    <property type="evidence" value="ECO:0007669"/>
    <property type="project" value="TreeGrafter"/>
</dbReference>
<evidence type="ECO:0000256" key="4">
    <source>
        <dbReference type="SAM" id="MobiDB-lite"/>
    </source>
</evidence>
<evidence type="ECO:0000313" key="6">
    <source>
        <dbReference type="Proteomes" id="UP001283361"/>
    </source>
</evidence>
<reference evidence="5" key="1">
    <citation type="journal article" date="2023" name="G3 (Bethesda)">
        <title>A reference genome for the long-term kleptoplast-retaining sea slug Elysia crispata morphotype clarki.</title>
        <authorList>
            <person name="Eastman K.E."/>
            <person name="Pendleton A.L."/>
            <person name="Shaikh M.A."/>
            <person name="Suttiyut T."/>
            <person name="Ogas R."/>
            <person name="Tomko P."/>
            <person name="Gavelis G."/>
            <person name="Widhalm J.R."/>
            <person name="Wisecaver J.H."/>
        </authorList>
    </citation>
    <scope>NUCLEOTIDE SEQUENCE</scope>
    <source>
        <strain evidence="5">ECLA1</strain>
    </source>
</reference>
<evidence type="ECO:0000256" key="3">
    <source>
        <dbReference type="ARBA" id="ARBA00022840"/>
    </source>
</evidence>
<name>A0AAE0XT08_9GAST</name>
<dbReference type="GO" id="GO:0004326">
    <property type="term" value="F:tetrahydrofolylpolyglutamate synthase activity"/>
    <property type="evidence" value="ECO:0007669"/>
    <property type="project" value="InterPro"/>
</dbReference>
<dbReference type="InterPro" id="IPR036615">
    <property type="entry name" value="Mur_ligase_C_dom_sf"/>
</dbReference>
<dbReference type="AlphaFoldDB" id="A0AAE0XT08"/>